<organism evidence="3 4">
    <name type="scientific">Cylindrotheca closterium</name>
    <dbReference type="NCBI Taxonomy" id="2856"/>
    <lineage>
        <taxon>Eukaryota</taxon>
        <taxon>Sar</taxon>
        <taxon>Stramenopiles</taxon>
        <taxon>Ochrophyta</taxon>
        <taxon>Bacillariophyta</taxon>
        <taxon>Bacillariophyceae</taxon>
        <taxon>Bacillariophycidae</taxon>
        <taxon>Bacillariales</taxon>
        <taxon>Bacillariaceae</taxon>
        <taxon>Cylindrotheca</taxon>
    </lineage>
</organism>
<dbReference type="Proteomes" id="UP001295423">
    <property type="component" value="Unassembled WGS sequence"/>
</dbReference>
<dbReference type="EMBL" id="CAKOGP040002202">
    <property type="protein sequence ID" value="CAJ1965097.1"/>
    <property type="molecule type" value="Genomic_DNA"/>
</dbReference>
<dbReference type="AlphaFoldDB" id="A0AAD2PX59"/>
<proteinExistence type="predicted"/>
<feature type="chain" id="PRO_5042104917" evidence="2">
    <location>
        <begin position="18"/>
        <end position="545"/>
    </location>
</feature>
<reference evidence="3" key="1">
    <citation type="submission" date="2023-08" db="EMBL/GenBank/DDBJ databases">
        <authorList>
            <person name="Audoor S."/>
            <person name="Bilcke G."/>
        </authorList>
    </citation>
    <scope>NUCLEOTIDE SEQUENCE</scope>
</reference>
<feature type="signal peptide" evidence="2">
    <location>
        <begin position="1"/>
        <end position="17"/>
    </location>
</feature>
<name>A0AAD2PX59_9STRA</name>
<sequence length="545" mass="62756">MEKLIIISLALFAFADADNNSRVTQTVTRNLRGRVTITSEHYPDKTEEGLKQENLSKKTPLVDHPHKPNKRHGHALGHLQMHKMAKDGHLKHVDVDLEHWEERTDLTDDIKHEIEDFIEDHEEEVYGQEDKTPLQTHHHGHAHGHLHMHKMAKDGHLKHVDVDLEHWEERNDLTDDMVHEIEDFIEDHDEVVHGYEDDEGNTTSEAVEDRRPQEERANERLDHEDVKEVIVLPTGMNYHYNQSLYDDLLTAPFDIYSEIFQDLPFDSESSFPVFAIPGWQKRLGVFSCFGKVSESFIFENLQFLLQWKDILGASDGVSMDLYEYMTTHEFEADLIIAKGHKGEGIIPHLALVISYYQFGTKKKVLIPFARIGDFFDDTSEKHLADEEVKEMELEALHEMIQSKRSNSTLFSDTHLAESTDLAEGYATVEALHFQKLFQLLIRRSFLFSFGYADCLMQDEPDNLRKCLDDTFIDVVKLETTVRGALDDQVVEMISIVNERSHVQNVEACVSFQNNMGSIYEAASCSNMLELGSVVTINNPFRSQLQ</sequence>
<evidence type="ECO:0000256" key="2">
    <source>
        <dbReference type="SAM" id="SignalP"/>
    </source>
</evidence>
<evidence type="ECO:0000256" key="1">
    <source>
        <dbReference type="SAM" id="MobiDB-lite"/>
    </source>
</evidence>
<gene>
    <name evidence="3" type="ORF">CYCCA115_LOCUS20946</name>
</gene>
<feature type="region of interest" description="Disordered" evidence="1">
    <location>
        <begin position="194"/>
        <end position="220"/>
    </location>
</feature>
<evidence type="ECO:0000313" key="4">
    <source>
        <dbReference type="Proteomes" id="UP001295423"/>
    </source>
</evidence>
<protein>
    <submittedName>
        <fullName evidence="3">Uncharacterized protein</fullName>
    </submittedName>
</protein>
<feature type="region of interest" description="Disordered" evidence="1">
    <location>
        <begin position="42"/>
        <end position="73"/>
    </location>
</feature>
<keyword evidence="2" id="KW-0732">Signal</keyword>
<keyword evidence="4" id="KW-1185">Reference proteome</keyword>
<evidence type="ECO:0000313" key="3">
    <source>
        <dbReference type="EMBL" id="CAJ1965097.1"/>
    </source>
</evidence>
<comment type="caution">
    <text evidence="3">The sequence shown here is derived from an EMBL/GenBank/DDBJ whole genome shotgun (WGS) entry which is preliminary data.</text>
</comment>
<feature type="compositionally biased region" description="Basic and acidic residues" evidence="1">
    <location>
        <begin position="42"/>
        <end position="66"/>
    </location>
</feature>
<feature type="compositionally biased region" description="Basic and acidic residues" evidence="1">
    <location>
        <begin position="207"/>
        <end position="220"/>
    </location>
</feature>
<accession>A0AAD2PX59</accession>